<dbReference type="InterPro" id="IPR050559">
    <property type="entry name" value="P-Pant_transferase_sf"/>
</dbReference>
<dbReference type="GO" id="GO:0005829">
    <property type="term" value="C:cytosol"/>
    <property type="evidence" value="ECO:0007669"/>
    <property type="project" value="TreeGrafter"/>
</dbReference>
<feature type="domain" description="4'-phosphopantetheinyl transferase" evidence="3">
    <location>
        <begin position="120"/>
        <end position="225"/>
    </location>
</feature>
<dbReference type="Gene3D" id="3.90.470.20">
    <property type="entry name" value="4'-phosphopantetheinyl transferase domain"/>
    <property type="match status" value="1"/>
</dbReference>
<accession>A0A387H8D7</accession>
<dbReference type="RefSeq" id="WP_246033471.1">
    <property type="nucleotide sequence ID" value="NZ_CP032698.1"/>
</dbReference>
<dbReference type="Proteomes" id="UP000271554">
    <property type="component" value="Chromosome"/>
</dbReference>
<organism evidence="4 5">
    <name type="scientific">Streptomyces hundungensis</name>
    <dbReference type="NCBI Taxonomy" id="1077946"/>
    <lineage>
        <taxon>Bacteria</taxon>
        <taxon>Bacillati</taxon>
        <taxon>Actinomycetota</taxon>
        <taxon>Actinomycetes</taxon>
        <taxon>Kitasatosporales</taxon>
        <taxon>Streptomycetaceae</taxon>
        <taxon>Streptomyces</taxon>
    </lineage>
</organism>
<dbReference type="GO" id="GO:0019878">
    <property type="term" value="P:lysine biosynthetic process via aminoadipic acid"/>
    <property type="evidence" value="ECO:0007669"/>
    <property type="project" value="TreeGrafter"/>
</dbReference>
<dbReference type="PANTHER" id="PTHR12215:SF10">
    <property type="entry name" value="L-AMINOADIPATE-SEMIALDEHYDE DEHYDROGENASE-PHOSPHOPANTETHEINYL TRANSFERASE"/>
    <property type="match status" value="1"/>
</dbReference>
<dbReference type="SUPFAM" id="SSF56214">
    <property type="entry name" value="4'-phosphopantetheinyl transferase"/>
    <property type="match status" value="2"/>
</dbReference>
<dbReference type="AlphaFoldDB" id="A0A387H8D7"/>
<dbReference type="Pfam" id="PF01648">
    <property type="entry name" value="ACPS"/>
    <property type="match status" value="1"/>
</dbReference>
<proteinExistence type="inferred from homology"/>
<dbReference type="GO" id="GO:0000287">
    <property type="term" value="F:magnesium ion binding"/>
    <property type="evidence" value="ECO:0007669"/>
    <property type="project" value="InterPro"/>
</dbReference>
<sequence>MTLILATDTAVAHAWWWRTGDGPIATADLALLSEDERERAARFVHPGAAVGYAAARAASRRILSALLDVAPEEIGLGRRPCPGCGDPLHGPPTVLHPDTPLGISISHTGGCGMLAVAHAPVGVDVELVREFPVEELAPSTLTESERRIVLGAEEGDARTRAFLRCWTRKEAVLKAVGVGITTDLRTVETRPESSDPVTVATGVPGTPASWTVVDLAVPGTWAAAVSLPAQTDGRHPEIRLHEHR</sequence>
<gene>
    <name evidence="4" type="primary">sfp</name>
    <name evidence="4" type="ORF">DWB77_01822</name>
</gene>
<evidence type="ECO:0000313" key="5">
    <source>
        <dbReference type="Proteomes" id="UP000271554"/>
    </source>
</evidence>
<dbReference type="PANTHER" id="PTHR12215">
    <property type="entry name" value="PHOSPHOPANTETHEINE TRANSFERASE"/>
    <property type="match status" value="1"/>
</dbReference>
<keyword evidence="2 4" id="KW-0808">Transferase</keyword>
<protein>
    <submittedName>
        <fullName evidence="4">4'-phosphopantetheinyl transferase sfp</fullName>
        <ecNumber evidence="4">2.7.8.-</ecNumber>
    </submittedName>
</protein>
<dbReference type="EMBL" id="CP032698">
    <property type="protein sequence ID" value="AYG79704.1"/>
    <property type="molecule type" value="Genomic_DNA"/>
</dbReference>
<dbReference type="InterPro" id="IPR037143">
    <property type="entry name" value="4-PPantetheinyl_Trfase_dom_sf"/>
</dbReference>
<name>A0A387H8D7_9ACTN</name>
<comment type="similarity">
    <text evidence="1">Belongs to the P-Pant transferase superfamily. Gsp/Sfp/HetI/AcpT family.</text>
</comment>
<dbReference type="GO" id="GO:0008897">
    <property type="term" value="F:holo-[acyl-carrier-protein] synthase activity"/>
    <property type="evidence" value="ECO:0007669"/>
    <property type="project" value="InterPro"/>
</dbReference>
<evidence type="ECO:0000313" key="4">
    <source>
        <dbReference type="EMBL" id="AYG79704.1"/>
    </source>
</evidence>
<dbReference type="InterPro" id="IPR008278">
    <property type="entry name" value="4-PPantetheinyl_Trfase_dom"/>
</dbReference>
<evidence type="ECO:0000256" key="2">
    <source>
        <dbReference type="ARBA" id="ARBA00022679"/>
    </source>
</evidence>
<dbReference type="EC" id="2.7.8.-" evidence="4"/>
<evidence type="ECO:0000259" key="3">
    <source>
        <dbReference type="Pfam" id="PF01648"/>
    </source>
</evidence>
<dbReference type="KEGG" id="shun:DWB77_01822"/>
<keyword evidence="5" id="KW-1185">Reference proteome</keyword>
<reference evidence="4 5" key="1">
    <citation type="submission" date="2018-10" db="EMBL/GenBank/DDBJ databases">
        <title>Relationship between Morphology and Antimicrobial Activity in Streptomyces.</title>
        <authorList>
            <person name="Kang H.J."/>
            <person name="Kim S.B."/>
        </authorList>
    </citation>
    <scope>NUCLEOTIDE SEQUENCE [LARGE SCALE GENOMIC DNA]</scope>
    <source>
        <strain evidence="4 5">BH38</strain>
    </source>
</reference>
<evidence type="ECO:0000256" key="1">
    <source>
        <dbReference type="ARBA" id="ARBA00010990"/>
    </source>
</evidence>